<accession>A0A8S9M3M2</accession>
<reference evidence="1" key="1">
    <citation type="submission" date="2019-12" db="EMBL/GenBank/DDBJ databases">
        <title>Genome sequencing and annotation of Brassica cretica.</title>
        <authorList>
            <person name="Studholme D.J."/>
            <person name="Sarris P.F."/>
        </authorList>
    </citation>
    <scope>NUCLEOTIDE SEQUENCE</scope>
    <source>
        <strain evidence="1">PFS-102/07</strain>
        <tissue evidence="1">Leaf</tissue>
    </source>
</reference>
<comment type="caution">
    <text evidence="1">The sequence shown here is derived from an EMBL/GenBank/DDBJ whole genome shotgun (WGS) entry which is preliminary data.</text>
</comment>
<dbReference type="EMBL" id="QGKY02000089">
    <property type="protein sequence ID" value="KAF2611946.1"/>
    <property type="molecule type" value="Genomic_DNA"/>
</dbReference>
<name>A0A8S9M3M2_BRACR</name>
<organism evidence="1">
    <name type="scientific">Brassica cretica</name>
    <name type="common">Mustard</name>
    <dbReference type="NCBI Taxonomy" id="69181"/>
    <lineage>
        <taxon>Eukaryota</taxon>
        <taxon>Viridiplantae</taxon>
        <taxon>Streptophyta</taxon>
        <taxon>Embryophyta</taxon>
        <taxon>Tracheophyta</taxon>
        <taxon>Spermatophyta</taxon>
        <taxon>Magnoliopsida</taxon>
        <taxon>eudicotyledons</taxon>
        <taxon>Gunneridae</taxon>
        <taxon>Pentapetalae</taxon>
        <taxon>rosids</taxon>
        <taxon>malvids</taxon>
        <taxon>Brassicales</taxon>
        <taxon>Brassicaceae</taxon>
        <taxon>Brassiceae</taxon>
        <taxon>Brassica</taxon>
    </lineage>
</organism>
<proteinExistence type="predicted"/>
<gene>
    <name evidence="1" type="ORF">F2Q70_00013575</name>
</gene>
<sequence>MDMLMLTHCSGGKERSFSQFEALAIPSASEQQKIIPVVPAGIVFIWLCPSGGVGELSWASVHSLAFLIDLEHSHGNRFPVTPSGRRLICLVEAMKASLKDAQSDGLKFSFQQCAVHICLVLQQEAYYSSYIPLSAASAEKVRDHKILVLFTYRSYRSHRCRHPEPRVFPDPRALSITYDFAQISQ</sequence>
<evidence type="ECO:0000313" key="1">
    <source>
        <dbReference type="EMBL" id="KAF2611946.1"/>
    </source>
</evidence>
<dbReference type="AlphaFoldDB" id="A0A8S9M3M2"/>
<protein>
    <submittedName>
        <fullName evidence="1">Uncharacterized protein</fullName>
    </submittedName>
</protein>